<dbReference type="OrthoDB" id="5360840at2"/>
<dbReference type="InterPro" id="IPR011250">
    <property type="entry name" value="OMP/PagP_B-barrel"/>
</dbReference>
<evidence type="ECO:0000313" key="1">
    <source>
        <dbReference type="EMBL" id="ARR01635.1"/>
    </source>
</evidence>
<dbReference type="AlphaFoldDB" id="A0A1X9SZK9"/>
<dbReference type="Gene3D" id="2.40.160.20">
    <property type="match status" value="1"/>
</dbReference>
<name>A0A1X9SZK9_9BACT</name>
<sequence>MGSFILKYIILLSLGFIVANASSGYFIGVGSGINHSYIKEGNADVISDNNLGLSAKIGYIYDDNHRFSFAYKYNAKLTGEGSYDIKINGYDLGKAKSNYKFTSHNFLLGYDYTPQINSNLRALAGVFAGYSLGVLDVSNSLIKEVANAVPNILDGFSYGAKLGVIYEVDSNWDIELGGKIMQTIYNNKEINLDFSHNGTTYKIENEPLNLKQLDTGVYLGVNYKF</sequence>
<dbReference type="Proteomes" id="UP000194265">
    <property type="component" value="Chromosome"/>
</dbReference>
<organism evidence="1 2">
    <name type="scientific">Campylobacter vicugnae</name>
    <dbReference type="NCBI Taxonomy" id="1660076"/>
    <lineage>
        <taxon>Bacteria</taxon>
        <taxon>Pseudomonadati</taxon>
        <taxon>Campylobacterota</taxon>
        <taxon>Epsilonproteobacteria</taxon>
        <taxon>Campylobacterales</taxon>
        <taxon>Campylobacteraceae</taxon>
        <taxon>Campylobacter</taxon>
    </lineage>
</organism>
<protein>
    <submittedName>
        <fullName evidence="1">Outer membrane beta-barrel domain protein</fullName>
    </submittedName>
</protein>
<proteinExistence type="predicted"/>
<accession>A0A1X9SZK9</accession>
<dbReference type="RefSeq" id="WP_086276089.1">
    <property type="nucleotide sequence ID" value="NZ_CP018791.1"/>
</dbReference>
<gene>
    <name evidence="1" type="ORF">CVIC8964_0198</name>
</gene>
<reference evidence="1 2" key="1">
    <citation type="journal article" date="2017" name="Genome Biol. Evol.">
        <title>Comparative Genomic Analysis Identifies a Campylobacter Clade Deficient in Selenium Metabolism.</title>
        <authorList>
            <person name="Miller W.G."/>
            <person name="Yee E."/>
            <person name="Lopes B.S."/>
            <person name="Chapman M.H."/>
            <person name="Huynh S."/>
            <person name="Bono J.L."/>
            <person name="Parker C.T."/>
            <person name="Strachan N.J.C."/>
            <person name="Forbes K.J."/>
        </authorList>
    </citation>
    <scope>NUCLEOTIDE SEQUENCE [LARGE SCALE GENOMIC DNA]</scope>
    <source>
        <strain evidence="1 2">RM8964</strain>
    </source>
</reference>
<dbReference type="STRING" id="1660074.CVIC8964_0198"/>
<dbReference type="SUPFAM" id="SSF56925">
    <property type="entry name" value="OMPA-like"/>
    <property type="match status" value="1"/>
</dbReference>
<evidence type="ECO:0000313" key="2">
    <source>
        <dbReference type="Proteomes" id="UP000194265"/>
    </source>
</evidence>
<dbReference type="EMBL" id="CP018791">
    <property type="protein sequence ID" value="ARR01635.1"/>
    <property type="molecule type" value="Genomic_DNA"/>
</dbReference>